<dbReference type="PANTHER" id="PTHR45831:SF2">
    <property type="entry name" value="LD24721P"/>
    <property type="match status" value="1"/>
</dbReference>
<evidence type="ECO:0000256" key="4">
    <source>
        <dbReference type="PROSITE-ProRule" id="PRU00339"/>
    </source>
</evidence>
<feature type="compositionally biased region" description="Polar residues" evidence="5">
    <location>
        <begin position="286"/>
        <end position="295"/>
    </location>
</feature>
<feature type="repeat" description="TPR" evidence="4">
    <location>
        <begin position="128"/>
        <end position="161"/>
    </location>
</feature>
<evidence type="ECO:0000256" key="2">
    <source>
        <dbReference type="ARBA" id="ARBA00022737"/>
    </source>
</evidence>
<dbReference type="GeneID" id="108559220"/>
<dbReference type="Gene3D" id="1.20.5.420">
    <property type="entry name" value="Immunoglobulin FC, subunit C"/>
    <property type="match status" value="1"/>
</dbReference>
<feature type="region of interest" description="Disordered" evidence="5">
    <location>
        <begin position="284"/>
        <end position="307"/>
    </location>
</feature>
<organism evidence="7 8">
    <name type="scientific">Nicrophorus vespilloides</name>
    <name type="common">Boreal carrion beetle</name>
    <dbReference type="NCBI Taxonomy" id="110193"/>
    <lineage>
        <taxon>Eukaryota</taxon>
        <taxon>Metazoa</taxon>
        <taxon>Ecdysozoa</taxon>
        <taxon>Arthropoda</taxon>
        <taxon>Hexapoda</taxon>
        <taxon>Insecta</taxon>
        <taxon>Pterygota</taxon>
        <taxon>Neoptera</taxon>
        <taxon>Endopterygota</taxon>
        <taxon>Coleoptera</taxon>
        <taxon>Polyphaga</taxon>
        <taxon>Staphyliniformia</taxon>
        <taxon>Silphidae</taxon>
        <taxon>Nicrophorinae</taxon>
        <taxon>Nicrophorus</taxon>
    </lineage>
</organism>
<comment type="similarity">
    <text evidence="1">Belongs to the SGT family.</text>
</comment>
<feature type="repeat" description="TPR" evidence="4">
    <location>
        <begin position="94"/>
        <end position="127"/>
    </location>
</feature>
<dbReference type="Pfam" id="PF13181">
    <property type="entry name" value="TPR_8"/>
    <property type="match status" value="1"/>
</dbReference>
<keyword evidence="2" id="KW-0677">Repeat</keyword>
<keyword evidence="3 4" id="KW-0802">TPR repeat</keyword>
<evidence type="ECO:0000256" key="3">
    <source>
        <dbReference type="ARBA" id="ARBA00022803"/>
    </source>
</evidence>
<dbReference type="Pfam" id="PF16546">
    <property type="entry name" value="SGTA_dimer"/>
    <property type="match status" value="1"/>
</dbReference>
<dbReference type="PROSITE" id="PS50005">
    <property type="entry name" value="TPR"/>
    <property type="match status" value="3"/>
</dbReference>
<gene>
    <name evidence="8" type="primary">LOC108559220</name>
</gene>
<keyword evidence="7" id="KW-1185">Reference proteome</keyword>
<dbReference type="PROSITE" id="PS50293">
    <property type="entry name" value="TPR_REGION"/>
    <property type="match status" value="1"/>
</dbReference>
<protein>
    <submittedName>
        <fullName evidence="8">Small glutamine-rich tetratricopeptide repeat-containing protein beta-like</fullName>
    </submittedName>
</protein>
<feature type="domain" description="SGTA homodimerisation" evidence="6">
    <location>
        <begin position="27"/>
        <end position="69"/>
    </location>
</feature>
<dbReference type="Pfam" id="PF00515">
    <property type="entry name" value="TPR_1"/>
    <property type="match status" value="2"/>
</dbReference>
<feature type="repeat" description="TPR" evidence="4">
    <location>
        <begin position="162"/>
        <end position="195"/>
    </location>
</feature>
<dbReference type="SUPFAM" id="SSF48452">
    <property type="entry name" value="TPR-like"/>
    <property type="match status" value="1"/>
</dbReference>
<evidence type="ECO:0000313" key="7">
    <source>
        <dbReference type="Proteomes" id="UP000695000"/>
    </source>
</evidence>
<dbReference type="InterPro" id="IPR032374">
    <property type="entry name" value="SGTA_dimer"/>
</dbReference>
<dbReference type="InterPro" id="IPR047150">
    <property type="entry name" value="SGT"/>
</dbReference>
<evidence type="ECO:0000313" key="8">
    <source>
        <dbReference type="RefSeq" id="XP_017771910.1"/>
    </source>
</evidence>
<dbReference type="InterPro" id="IPR011990">
    <property type="entry name" value="TPR-like_helical_dom_sf"/>
</dbReference>
<evidence type="ECO:0000259" key="6">
    <source>
        <dbReference type="Pfam" id="PF16546"/>
    </source>
</evidence>
<name>A0ABM1MBG0_NICVS</name>
<dbReference type="PANTHER" id="PTHR45831">
    <property type="entry name" value="LD24721P"/>
    <property type="match status" value="1"/>
</dbReference>
<dbReference type="RefSeq" id="XP_017771910.1">
    <property type="nucleotide sequence ID" value="XM_017916421.1"/>
</dbReference>
<dbReference type="Gene3D" id="1.25.40.10">
    <property type="entry name" value="Tetratricopeptide repeat domain"/>
    <property type="match status" value="1"/>
</dbReference>
<dbReference type="Proteomes" id="UP000695000">
    <property type="component" value="Unplaced"/>
</dbReference>
<dbReference type="SMART" id="SM00028">
    <property type="entry name" value="TPR"/>
    <property type="match status" value="3"/>
</dbReference>
<proteinExistence type="inferred from homology"/>
<sequence length="307" mass="34138">MAEYTDKVQLSPSRRAEVLRECLRSTLQLLNEELEGETLDSEQKESLGVAKQCLEACYELEDDSPVDTPNLLTIFHKLNLPVPEEEVLKLEAEGEAFKLRGNEFMREGDFLAAVDYYSKAIKANNNKAIYYCNRAAAYSRLNRHREALLDCKDAIRLDPSYGKAYGRLGIAYSNLNMYQQAAEAYRSALQLDPTNASYEANLKLAEEKIPQSAAHPSLPAEFDFGGFMNNPALLNMASQMLNDPTFRNMVTGIMNPGPGGTTLESFVEVGQHIAEQMGNPHVLEDISNSMSSDDNGQGPRPNGENRD</sequence>
<evidence type="ECO:0000256" key="5">
    <source>
        <dbReference type="SAM" id="MobiDB-lite"/>
    </source>
</evidence>
<accession>A0ABM1MBG0</accession>
<dbReference type="InterPro" id="IPR019734">
    <property type="entry name" value="TPR_rpt"/>
</dbReference>
<evidence type="ECO:0000256" key="1">
    <source>
        <dbReference type="ARBA" id="ARBA00008175"/>
    </source>
</evidence>
<reference evidence="8" key="1">
    <citation type="submission" date="2025-08" db="UniProtKB">
        <authorList>
            <consortium name="RefSeq"/>
        </authorList>
    </citation>
    <scope>IDENTIFICATION</scope>
    <source>
        <tissue evidence="8">Whole Larva</tissue>
    </source>
</reference>